<keyword evidence="1" id="KW-0808">Transferase</keyword>
<dbReference type="EMBL" id="CAKOGP040001936">
    <property type="protein sequence ID" value="CAJ1957196.1"/>
    <property type="molecule type" value="Genomic_DNA"/>
</dbReference>
<evidence type="ECO:0000259" key="6">
    <source>
        <dbReference type="PROSITE" id="PS50011"/>
    </source>
</evidence>
<evidence type="ECO:0000313" key="8">
    <source>
        <dbReference type="Proteomes" id="UP001295423"/>
    </source>
</evidence>
<protein>
    <recommendedName>
        <fullName evidence="6">Protein kinase domain-containing protein</fullName>
    </recommendedName>
</protein>
<evidence type="ECO:0000313" key="7">
    <source>
        <dbReference type="EMBL" id="CAJ1957196.1"/>
    </source>
</evidence>
<dbReference type="InterPro" id="IPR000719">
    <property type="entry name" value="Prot_kinase_dom"/>
</dbReference>
<dbReference type="PANTHER" id="PTHR44329">
    <property type="entry name" value="SERINE/THREONINE-PROTEIN KINASE TNNI3K-RELATED"/>
    <property type="match status" value="1"/>
</dbReference>
<dbReference type="AlphaFoldDB" id="A0AAD2JJZ8"/>
<keyword evidence="3" id="KW-0418">Kinase</keyword>
<sequence length="442" mass="50528">MALLQKPLIHCDPFGEPSEPCIQQWPAHLAKDVADIIHKDVVDTLSQSRLTPTTDGIQLVQRQDIARVERVLGSGAFSQVSSVITRDGRRYACKHLQQRLMDQPNDFRTAAVELVYEAHMLSSFDHPNILKIRGWAHNGVASFAEGWNDSFFLMLDVLDETLDMRIERWYREQQDGMWAMMASPSSAAQQMEARHLEKLRIMNELASALDYIHQRGVIFRDAKPQNIGFLGDRVQLFDFGLSRELPLLDTSAQFEMSGKVGTLRYMAPEVATNKPYGVSADVYSWAMVSYEILSLVKPFDGWTREMHASFVCLQGQRPDMVHCNQPIPVEVQVLLEHSWNTTPSMRPQLSQIMNQLDYLMACQVQKVQDQQIQMNIARQLESEIQQQQQLVHTLAPPQPLIHIDLNSYIARPALRKLARKNSFDSIETIETTTLSIESEDFY</sequence>
<evidence type="ECO:0000256" key="1">
    <source>
        <dbReference type="ARBA" id="ARBA00022679"/>
    </source>
</evidence>
<dbReference type="PROSITE" id="PS00107">
    <property type="entry name" value="PROTEIN_KINASE_ATP"/>
    <property type="match status" value="1"/>
</dbReference>
<dbReference type="GO" id="GO:0005524">
    <property type="term" value="F:ATP binding"/>
    <property type="evidence" value="ECO:0007669"/>
    <property type="project" value="UniProtKB-UniRule"/>
</dbReference>
<evidence type="ECO:0000256" key="2">
    <source>
        <dbReference type="ARBA" id="ARBA00022741"/>
    </source>
</evidence>
<feature type="binding site" evidence="5">
    <location>
        <position position="94"/>
    </location>
    <ligand>
        <name>ATP</name>
        <dbReference type="ChEBI" id="CHEBI:30616"/>
    </ligand>
</feature>
<dbReference type="SUPFAM" id="SSF56112">
    <property type="entry name" value="Protein kinase-like (PK-like)"/>
    <property type="match status" value="1"/>
</dbReference>
<evidence type="ECO:0000256" key="5">
    <source>
        <dbReference type="PROSITE-ProRule" id="PRU10141"/>
    </source>
</evidence>
<keyword evidence="8" id="KW-1185">Reference proteome</keyword>
<dbReference type="InterPro" id="IPR051681">
    <property type="entry name" value="Ser/Thr_Kinases-Pseudokinases"/>
</dbReference>
<dbReference type="Gene3D" id="1.10.510.10">
    <property type="entry name" value="Transferase(Phosphotransferase) domain 1"/>
    <property type="match status" value="1"/>
</dbReference>
<dbReference type="PANTHER" id="PTHR44329:SF288">
    <property type="entry name" value="MITOGEN-ACTIVATED PROTEIN KINASE KINASE KINASE 20"/>
    <property type="match status" value="1"/>
</dbReference>
<dbReference type="InterPro" id="IPR017441">
    <property type="entry name" value="Protein_kinase_ATP_BS"/>
</dbReference>
<reference evidence="7" key="1">
    <citation type="submission" date="2023-08" db="EMBL/GenBank/DDBJ databases">
        <authorList>
            <person name="Audoor S."/>
            <person name="Bilcke G."/>
        </authorList>
    </citation>
    <scope>NUCLEOTIDE SEQUENCE</scope>
</reference>
<dbReference type="GO" id="GO:0004674">
    <property type="term" value="F:protein serine/threonine kinase activity"/>
    <property type="evidence" value="ECO:0007669"/>
    <property type="project" value="TreeGrafter"/>
</dbReference>
<keyword evidence="2 5" id="KW-0547">Nucleotide-binding</keyword>
<dbReference type="PROSITE" id="PS50011">
    <property type="entry name" value="PROTEIN_KINASE_DOM"/>
    <property type="match status" value="1"/>
</dbReference>
<accession>A0AAD2JJZ8</accession>
<feature type="domain" description="Protein kinase" evidence="6">
    <location>
        <begin position="66"/>
        <end position="359"/>
    </location>
</feature>
<comment type="caution">
    <text evidence="7">The sequence shown here is derived from an EMBL/GenBank/DDBJ whole genome shotgun (WGS) entry which is preliminary data.</text>
</comment>
<keyword evidence="4 5" id="KW-0067">ATP-binding</keyword>
<evidence type="ECO:0000256" key="3">
    <source>
        <dbReference type="ARBA" id="ARBA00022777"/>
    </source>
</evidence>
<dbReference type="Gene3D" id="3.30.200.20">
    <property type="entry name" value="Phosphorylase Kinase, domain 1"/>
    <property type="match status" value="1"/>
</dbReference>
<name>A0AAD2JJZ8_9STRA</name>
<dbReference type="Pfam" id="PF00069">
    <property type="entry name" value="Pkinase"/>
    <property type="match status" value="1"/>
</dbReference>
<organism evidence="7 8">
    <name type="scientific">Cylindrotheca closterium</name>
    <dbReference type="NCBI Taxonomy" id="2856"/>
    <lineage>
        <taxon>Eukaryota</taxon>
        <taxon>Sar</taxon>
        <taxon>Stramenopiles</taxon>
        <taxon>Ochrophyta</taxon>
        <taxon>Bacillariophyta</taxon>
        <taxon>Bacillariophyceae</taxon>
        <taxon>Bacillariophycidae</taxon>
        <taxon>Bacillariales</taxon>
        <taxon>Bacillariaceae</taxon>
        <taxon>Cylindrotheca</taxon>
    </lineage>
</organism>
<proteinExistence type="predicted"/>
<evidence type="ECO:0000256" key="4">
    <source>
        <dbReference type="ARBA" id="ARBA00022840"/>
    </source>
</evidence>
<dbReference type="InterPro" id="IPR011009">
    <property type="entry name" value="Kinase-like_dom_sf"/>
</dbReference>
<dbReference type="Proteomes" id="UP001295423">
    <property type="component" value="Unassembled WGS sequence"/>
</dbReference>
<gene>
    <name evidence="7" type="ORF">CYCCA115_LOCUS16594</name>
</gene>